<dbReference type="GO" id="GO:0005737">
    <property type="term" value="C:cytoplasm"/>
    <property type="evidence" value="ECO:0007669"/>
    <property type="project" value="TreeGrafter"/>
</dbReference>
<dbReference type="PROSITE" id="PS00636">
    <property type="entry name" value="DNAJ_1"/>
    <property type="match status" value="1"/>
</dbReference>
<dbReference type="OrthoDB" id="9779889at2"/>
<dbReference type="AlphaFoldDB" id="A0A1T4JLN8"/>
<dbReference type="GO" id="GO:0044183">
    <property type="term" value="F:protein folding chaperone"/>
    <property type="evidence" value="ECO:0007669"/>
    <property type="project" value="TreeGrafter"/>
</dbReference>
<dbReference type="GO" id="GO:0051087">
    <property type="term" value="F:protein-folding chaperone binding"/>
    <property type="evidence" value="ECO:0007669"/>
    <property type="project" value="TreeGrafter"/>
</dbReference>
<evidence type="ECO:0000256" key="1">
    <source>
        <dbReference type="SAM" id="Phobius"/>
    </source>
</evidence>
<dbReference type="EMBL" id="FUWG01000003">
    <property type="protein sequence ID" value="SJZ31023.1"/>
    <property type="molecule type" value="Genomic_DNA"/>
</dbReference>
<evidence type="ECO:0000313" key="3">
    <source>
        <dbReference type="EMBL" id="SJZ31023.1"/>
    </source>
</evidence>
<dbReference type="RefSeq" id="WP_078932483.1">
    <property type="nucleotide sequence ID" value="NZ_FUWG01000003.1"/>
</dbReference>
<dbReference type="Gene3D" id="1.10.287.110">
    <property type="entry name" value="DnaJ domain"/>
    <property type="match status" value="1"/>
</dbReference>
<keyword evidence="1" id="KW-0472">Membrane</keyword>
<feature type="transmembrane region" description="Helical" evidence="1">
    <location>
        <begin position="158"/>
        <end position="178"/>
    </location>
</feature>
<keyword evidence="4" id="KW-1185">Reference proteome</keyword>
<dbReference type="PROSITE" id="PS50076">
    <property type="entry name" value="DNAJ_2"/>
    <property type="match status" value="1"/>
</dbReference>
<reference evidence="3 4" key="1">
    <citation type="submission" date="2017-02" db="EMBL/GenBank/DDBJ databases">
        <authorList>
            <person name="Peterson S.W."/>
        </authorList>
    </citation>
    <scope>NUCLEOTIDE SEQUENCE [LARGE SCALE GENOMIC DNA]</scope>
    <source>
        <strain evidence="3 4">ATCC BAA-908</strain>
    </source>
</reference>
<dbReference type="STRING" id="261392.SAMN02745149_00565"/>
<evidence type="ECO:0000313" key="4">
    <source>
        <dbReference type="Proteomes" id="UP000190423"/>
    </source>
</evidence>
<protein>
    <submittedName>
        <fullName evidence="3">Molecular chaperone DnaJ</fullName>
    </submittedName>
</protein>
<keyword evidence="1" id="KW-0812">Transmembrane</keyword>
<proteinExistence type="predicted"/>
<dbReference type="InterPro" id="IPR036869">
    <property type="entry name" value="J_dom_sf"/>
</dbReference>
<organism evidence="3 4">
    <name type="scientific">Treponema porcinum</name>
    <dbReference type="NCBI Taxonomy" id="261392"/>
    <lineage>
        <taxon>Bacteria</taxon>
        <taxon>Pseudomonadati</taxon>
        <taxon>Spirochaetota</taxon>
        <taxon>Spirochaetia</taxon>
        <taxon>Spirochaetales</taxon>
        <taxon>Treponemataceae</taxon>
        <taxon>Treponema</taxon>
    </lineage>
</organism>
<accession>A0A1T4JLN8</accession>
<name>A0A1T4JLN8_TREPO</name>
<dbReference type="GO" id="GO:0051082">
    <property type="term" value="F:unfolded protein binding"/>
    <property type="evidence" value="ECO:0007669"/>
    <property type="project" value="TreeGrafter"/>
</dbReference>
<dbReference type="GeneID" id="96997495"/>
<dbReference type="SUPFAM" id="SSF46565">
    <property type="entry name" value="Chaperone J-domain"/>
    <property type="match status" value="1"/>
</dbReference>
<dbReference type="PANTHER" id="PTHR43948">
    <property type="entry name" value="DNAJ HOMOLOG SUBFAMILY B"/>
    <property type="match status" value="1"/>
</dbReference>
<dbReference type="PANTHER" id="PTHR43948:SF10">
    <property type="entry name" value="MRJ, ISOFORM E"/>
    <property type="match status" value="1"/>
</dbReference>
<dbReference type="SMART" id="SM00271">
    <property type="entry name" value="DnaJ"/>
    <property type="match status" value="1"/>
</dbReference>
<dbReference type="InterPro" id="IPR001623">
    <property type="entry name" value="DnaJ_domain"/>
</dbReference>
<sequence>MKDYYESLGIQKTATADEIKKAYRNLAFKYHPDRNPDDKVAEERFKEISEAYAVLSDDRKRAEYDRYGSYSGAQNEYSGTRSGGYQQSPFGSEEDFWQWFRNGTSQNQNEYENSFYDSSYTNRYEKEPVTRMDLFGSFLIRILQTFVGFILFKAFWWLLPFGPLVCLGIIGTGISGAVKSLRDLLHFNAGGK</sequence>
<gene>
    <name evidence="3" type="ORF">SAMN02745149_00565</name>
</gene>
<dbReference type="InterPro" id="IPR018253">
    <property type="entry name" value="DnaJ_domain_CS"/>
</dbReference>
<dbReference type="CDD" id="cd06257">
    <property type="entry name" value="DnaJ"/>
    <property type="match status" value="1"/>
</dbReference>
<evidence type="ECO:0000259" key="2">
    <source>
        <dbReference type="PROSITE" id="PS50076"/>
    </source>
</evidence>
<dbReference type="Proteomes" id="UP000190423">
    <property type="component" value="Unassembled WGS sequence"/>
</dbReference>
<dbReference type="PRINTS" id="PR00625">
    <property type="entry name" value="JDOMAIN"/>
</dbReference>
<feature type="domain" description="J" evidence="2">
    <location>
        <begin position="3"/>
        <end position="68"/>
    </location>
</feature>
<keyword evidence="1" id="KW-1133">Transmembrane helix</keyword>
<dbReference type="Pfam" id="PF00226">
    <property type="entry name" value="DnaJ"/>
    <property type="match status" value="1"/>
</dbReference>